<comment type="caution">
    <text evidence="6">The sequence shown here is derived from an EMBL/GenBank/DDBJ whole genome shotgun (WGS) entry which is preliminary data.</text>
</comment>
<sequence>MRAIHAVGSGEAIFGPAVARRVLDLFSGRSAPTTVPFPQLTAREREVLDLVARAGSNGDFARQLHLSDKTVRNHISNILSKLQVADRAHAIVRAREAGLGRAPAAKAPTTPPHEGGVPGPARVQTPLRHP</sequence>
<feature type="region of interest" description="Disordered" evidence="4">
    <location>
        <begin position="97"/>
        <end position="130"/>
    </location>
</feature>
<dbReference type="GO" id="GO:0003677">
    <property type="term" value="F:DNA binding"/>
    <property type="evidence" value="ECO:0007669"/>
    <property type="project" value="UniProtKB-KW"/>
</dbReference>
<accession>A0A919P1Z0</accession>
<keyword evidence="7" id="KW-1185">Reference proteome</keyword>
<reference evidence="6" key="1">
    <citation type="submission" date="2021-01" db="EMBL/GenBank/DDBJ databases">
        <title>Whole genome shotgun sequence of Cellulomonas chitinilytica NBRC 110799.</title>
        <authorList>
            <person name="Komaki H."/>
            <person name="Tamura T."/>
        </authorList>
    </citation>
    <scope>NUCLEOTIDE SEQUENCE</scope>
    <source>
        <strain evidence="6">NBRC 110799</strain>
    </source>
</reference>
<organism evidence="6 7">
    <name type="scientific">Cellulomonas chitinilytica</name>
    <dbReference type="NCBI Taxonomy" id="398759"/>
    <lineage>
        <taxon>Bacteria</taxon>
        <taxon>Bacillati</taxon>
        <taxon>Actinomycetota</taxon>
        <taxon>Actinomycetes</taxon>
        <taxon>Micrococcales</taxon>
        <taxon>Cellulomonadaceae</taxon>
        <taxon>Cellulomonas</taxon>
    </lineage>
</organism>
<dbReference type="InterPro" id="IPR016032">
    <property type="entry name" value="Sig_transdc_resp-reg_C-effctor"/>
</dbReference>
<dbReference type="PANTHER" id="PTHR43214:SF24">
    <property type="entry name" value="TRANSCRIPTIONAL REGULATORY PROTEIN NARL-RELATED"/>
    <property type="match status" value="1"/>
</dbReference>
<dbReference type="CDD" id="cd06170">
    <property type="entry name" value="LuxR_C_like"/>
    <property type="match status" value="1"/>
</dbReference>
<proteinExistence type="predicted"/>
<evidence type="ECO:0000256" key="4">
    <source>
        <dbReference type="SAM" id="MobiDB-lite"/>
    </source>
</evidence>
<feature type="domain" description="HTH luxR-type" evidence="5">
    <location>
        <begin position="33"/>
        <end position="98"/>
    </location>
</feature>
<dbReference type="SMART" id="SM00421">
    <property type="entry name" value="HTH_LUXR"/>
    <property type="match status" value="1"/>
</dbReference>
<keyword evidence="2" id="KW-0238">DNA-binding</keyword>
<dbReference type="PRINTS" id="PR00038">
    <property type="entry name" value="HTHLUXR"/>
</dbReference>
<evidence type="ECO:0000313" key="6">
    <source>
        <dbReference type="EMBL" id="GIG20191.1"/>
    </source>
</evidence>
<dbReference type="AlphaFoldDB" id="A0A919P1Z0"/>
<dbReference type="EMBL" id="BONK01000003">
    <property type="protein sequence ID" value="GIG20191.1"/>
    <property type="molecule type" value="Genomic_DNA"/>
</dbReference>
<evidence type="ECO:0000313" key="7">
    <source>
        <dbReference type="Proteomes" id="UP000632740"/>
    </source>
</evidence>
<dbReference type="InterPro" id="IPR000792">
    <property type="entry name" value="Tscrpt_reg_LuxR_C"/>
</dbReference>
<dbReference type="RefSeq" id="WP_239069897.1">
    <property type="nucleotide sequence ID" value="NZ_BONK01000003.1"/>
</dbReference>
<name>A0A919P1Z0_9CELL</name>
<dbReference type="Proteomes" id="UP000632740">
    <property type="component" value="Unassembled WGS sequence"/>
</dbReference>
<protein>
    <recommendedName>
        <fullName evidence="5">HTH luxR-type domain-containing protein</fullName>
    </recommendedName>
</protein>
<dbReference type="InterPro" id="IPR039420">
    <property type="entry name" value="WalR-like"/>
</dbReference>
<dbReference type="GO" id="GO:0006355">
    <property type="term" value="P:regulation of DNA-templated transcription"/>
    <property type="evidence" value="ECO:0007669"/>
    <property type="project" value="InterPro"/>
</dbReference>
<dbReference type="Pfam" id="PF00196">
    <property type="entry name" value="GerE"/>
    <property type="match status" value="1"/>
</dbReference>
<gene>
    <name evidence="6" type="ORF">Cch01nite_09150</name>
</gene>
<keyword evidence="3" id="KW-0804">Transcription</keyword>
<dbReference type="SUPFAM" id="SSF46894">
    <property type="entry name" value="C-terminal effector domain of the bipartite response regulators"/>
    <property type="match status" value="1"/>
</dbReference>
<evidence type="ECO:0000256" key="2">
    <source>
        <dbReference type="ARBA" id="ARBA00023125"/>
    </source>
</evidence>
<keyword evidence="1" id="KW-0805">Transcription regulation</keyword>
<evidence type="ECO:0000256" key="3">
    <source>
        <dbReference type="ARBA" id="ARBA00023163"/>
    </source>
</evidence>
<dbReference type="PANTHER" id="PTHR43214">
    <property type="entry name" value="TWO-COMPONENT RESPONSE REGULATOR"/>
    <property type="match status" value="1"/>
</dbReference>
<evidence type="ECO:0000259" key="5">
    <source>
        <dbReference type="PROSITE" id="PS50043"/>
    </source>
</evidence>
<dbReference type="PROSITE" id="PS50043">
    <property type="entry name" value="HTH_LUXR_2"/>
    <property type="match status" value="1"/>
</dbReference>
<evidence type="ECO:0000256" key="1">
    <source>
        <dbReference type="ARBA" id="ARBA00023015"/>
    </source>
</evidence>
<dbReference type="Gene3D" id="3.40.50.2300">
    <property type="match status" value="1"/>
</dbReference>